<comment type="similarity">
    <text evidence="2 9">Belongs to the glycosyltransferase 20 family.</text>
</comment>
<proteinExistence type="inferred from homology"/>
<dbReference type="RefSeq" id="WP_037466420.1">
    <property type="nucleotide sequence ID" value="NZ_BCZD01000008.1"/>
</dbReference>
<dbReference type="OrthoDB" id="9815690at2"/>
<name>A0A086P8D7_SPHHM</name>
<evidence type="ECO:0000256" key="6">
    <source>
        <dbReference type="ARBA" id="ARBA00022676"/>
    </source>
</evidence>
<protein>
    <recommendedName>
        <fullName evidence="5 9">Trehalose-6-phosphate synthase</fullName>
        <ecNumber evidence="4 9">2.4.1.15</ecNumber>
    </recommendedName>
    <alternativeName>
        <fullName evidence="9">Osmoregulatory trehalose synthesis protein A</fullName>
    </alternativeName>
    <alternativeName>
        <fullName evidence="9">UDP-glucose-glucosephosphate glucosyltransferase</fullName>
    </alternativeName>
</protein>
<dbReference type="PANTHER" id="PTHR10788:SF106">
    <property type="entry name" value="BCDNA.GH08860"/>
    <property type="match status" value="1"/>
</dbReference>
<dbReference type="NCBIfam" id="TIGR02400">
    <property type="entry name" value="trehalose_OtsA"/>
    <property type="match status" value="1"/>
</dbReference>
<evidence type="ECO:0000256" key="4">
    <source>
        <dbReference type="ARBA" id="ARBA00012538"/>
    </source>
</evidence>
<dbReference type="Gene3D" id="3.40.50.2000">
    <property type="entry name" value="Glycogen Phosphorylase B"/>
    <property type="match status" value="2"/>
</dbReference>
<keyword evidence="6 9" id="KW-0328">Glycosyltransferase</keyword>
<gene>
    <name evidence="10" type="ORF">BV98_002462</name>
</gene>
<evidence type="ECO:0000256" key="2">
    <source>
        <dbReference type="ARBA" id="ARBA00008799"/>
    </source>
</evidence>
<evidence type="ECO:0000256" key="1">
    <source>
        <dbReference type="ARBA" id="ARBA00005199"/>
    </source>
</evidence>
<evidence type="ECO:0000313" key="10">
    <source>
        <dbReference type="EMBL" id="KFG89655.1"/>
    </source>
</evidence>
<organism evidence="10 11">
    <name type="scientific">Sphingobium herbicidovorans (strain ATCC 700291 / DSM 11019 / CCUG 56400 / KCTC 2939 / LMG 18315 / NBRC 16415 / MH)</name>
    <name type="common">Sphingomonas herbicidovorans</name>
    <dbReference type="NCBI Taxonomy" id="1219045"/>
    <lineage>
        <taxon>Bacteria</taxon>
        <taxon>Pseudomonadati</taxon>
        <taxon>Pseudomonadota</taxon>
        <taxon>Alphaproteobacteria</taxon>
        <taxon>Sphingomonadales</taxon>
        <taxon>Sphingomonadaceae</taxon>
        <taxon>Sphingobium</taxon>
    </lineage>
</organism>
<evidence type="ECO:0000256" key="7">
    <source>
        <dbReference type="ARBA" id="ARBA00022679"/>
    </source>
</evidence>
<dbReference type="eggNOG" id="COG0380">
    <property type="taxonomic scope" value="Bacteria"/>
</dbReference>
<reference evidence="10" key="1">
    <citation type="submission" date="2014-08" db="EMBL/GenBank/DDBJ databases">
        <title>Draft genome sequences of Sphingobium herbicidovorans.</title>
        <authorList>
            <person name="Gan H.M."/>
            <person name="Gan H.Y."/>
            <person name="Savka M.A."/>
        </authorList>
    </citation>
    <scope>NUCLEOTIDE SEQUENCE [LARGE SCALE GENOMIC DNA]</scope>
    <source>
        <strain evidence="10">NBRC 16415</strain>
    </source>
</reference>
<sequence>MSRLIVISNRVSRPNKSGNQGGLAVALAQALRESRGIWVGWSGEVTENFTGHIGFSEDEGVKTATIDLEEQDVDEYYNGYANKTLWPLFHFRIDLAEYARDFEGGYNRVNKRFADTTSPLIEPEDIIWVQDYHMIPLGQMLRDKGLQNRIGFFLHIPWPPTRLLVSLPHHTKLVQTLFAYDVVGFHTEEWLESFRHYVEREMGGSVNGDFVTLNGRTIQAIACPIGINAQEFAKAAVSDTANTMFEQVRRSLQHRALIVGVDRLDYSKGLEERFNGYARFLKDHPEHHRNVVLTQIAPPSRGEVESYQHIRATLDALAGRINGEYSDVDWSPVRYVNQGYPRDKLAGIYRAAQIGLVTPLRDGMNLVAKEYVAAQDPEDPGVLILSRFAGAATQLKDALLINPYSPEEMSDAINRALSMPLDERKRRWKSMMKCVEEQDISWWRQCFTDRLMAVRREDEAQKPQIEVAE</sequence>
<dbReference type="Pfam" id="PF00982">
    <property type="entry name" value="Glyco_transf_20"/>
    <property type="match status" value="1"/>
</dbReference>
<dbReference type="UniPathway" id="UPA00299"/>
<evidence type="ECO:0000256" key="9">
    <source>
        <dbReference type="RuleBase" id="RU362045"/>
    </source>
</evidence>
<comment type="subunit">
    <text evidence="3 9">Homotetramer.</text>
</comment>
<dbReference type="AlphaFoldDB" id="A0A086P8D7"/>
<evidence type="ECO:0000256" key="3">
    <source>
        <dbReference type="ARBA" id="ARBA00011881"/>
    </source>
</evidence>
<comment type="catalytic activity">
    <reaction evidence="8 9">
        <text>D-glucose 6-phosphate + UDP-alpha-D-glucose = alpha,alpha-trehalose 6-phosphate + UDP + H(+)</text>
        <dbReference type="Rhea" id="RHEA:18889"/>
        <dbReference type="ChEBI" id="CHEBI:15378"/>
        <dbReference type="ChEBI" id="CHEBI:58223"/>
        <dbReference type="ChEBI" id="CHEBI:58429"/>
        <dbReference type="ChEBI" id="CHEBI:58885"/>
        <dbReference type="ChEBI" id="CHEBI:61548"/>
        <dbReference type="EC" id="2.4.1.15"/>
    </reaction>
</comment>
<dbReference type="GO" id="GO:0005992">
    <property type="term" value="P:trehalose biosynthetic process"/>
    <property type="evidence" value="ECO:0007669"/>
    <property type="project" value="UniProtKB-UniRule"/>
</dbReference>
<dbReference type="STRING" id="76947.GCA_002080435_02905"/>
<dbReference type="SUPFAM" id="SSF53756">
    <property type="entry name" value="UDP-Glycosyltransferase/glycogen phosphorylase"/>
    <property type="match status" value="1"/>
</dbReference>
<evidence type="ECO:0000313" key="11">
    <source>
        <dbReference type="Proteomes" id="UP000024284"/>
    </source>
</evidence>
<dbReference type="PATRIC" id="fig|1219045.3.peg.2497"/>
<dbReference type="GO" id="GO:0003825">
    <property type="term" value="F:alpha,alpha-trehalose-phosphate synthase (UDP-forming) activity"/>
    <property type="evidence" value="ECO:0007669"/>
    <property type="project" value="UniProtKB-UniRule"/>
</dbReference>
<dbReference type="PANTHER" id="PTHR10788">
    <property type="entry name" value="TREHALOSE-6-PHOSPHATE SYNTHASE"/>
    <property type="match status" value="1"/>
</dbReference>
<dbReference type="InterPro" id="IPR012766">
    <property type="entry name" value="Trehalose_OtsA"/>
</dbReference>
<keyword evidence="11" id="KW-1185">Reference proteome</keyword>
<keyword evidence="7 9" id="KW-0808">Transferase</keyword>
<evidence type="ECO:0000256" key="8">
    <source>
        <dbReference type="ARBA" id="ARBA00048039"/>
    </source>
</evidence>
<comment type="caution">
    <text evidence="10">The sequence shown here is derived from an EMBL/GenBank/DDBJ whole genome shotgun (WGS) entry which is preliminary data.</text>
</comment>
<accession>A0A086P8D7</accession>
<comment type="pathway">
    <text evidence="1 9">Glycan biosynthesis; trehalose biosynthesis.</text>
</comment>
<dbReference type="EC" id="2.4.1.15" evidence="4 9"/>
<dbReference type="Proteomes" id="UP000024284">
    <property type="component" value="Unassembled WGS sequence"/>
</dbReference>
<dbReference type="EMBL" id="JFZA02000023">
    <property type="protein sequence ID" value="KFG89655.1"/>
    <property type="molecule type" value="Genomic_DNA"/>
</dbReference>
<dbReference type="CDD" id="cd03788">
    <property type="entry name" value="GT20_TPS"/>
    <property type="match status" value="1"/>
</dbReference>
<comment type="function">
    <text evidence="9">Probably involved in the osmoprotection via the biosynthesis of trehalose. Catalyzes the transfer of glucose from UDP-alpha-D-glucose (UDP-Glc) to D-glucose 6-phosphate (Glc-6-P) to form trehalose-6-phosphate. Acts with retention of the anomeric configuration of the UDP-sugar donor.</text>
</comment>
<dbReference type="FunFam" id="3.40.50.2000:FF:000024">
    <property type="entry name" value="Trehalose-6-phosphate synthase"/>
    <property type="match status" value="1"/>
</dbReference>
<evidence type="ECO:0000256" key="5">
    <source>
        <dbReference type="ARBA" id="ARBA00018539"/>
    </source>
</evidence>
<dbReference type="InterPro" id="IPR001830">
    <property type="entry name" value="Glyco_trans_20"/>
</dbReference>